<evidence type="ECO:0000256" key="1">
    <source>
        <dbReference type="SAM" id="Phobius"/>
    </source>
</evidence>
<evidence type="ECO:0000313" key="3">
    <source>
        <dbReference type="Proteomes" id="UP001519924"/>
    </source>
</evidence>
<gene>
    <name evidence="2" type="ORF">K1J50_18600</name>
</gene>
<keyword evidence="1" id="KW-0472">Membrane</keyword>
<feature type="transmembrane region" description="Helical" evidence="1">
    <location>
        <begin position="15"/>
        <end position="34"/>
    </location>
</feature>
<name>A0ABS7F782_9PROT</name>
<feature type="transmembrane region" description="Helical" evidence="1">
    <location>
        <begin position="136"/>
        <end position="155"/>
    </location>
</feature>
<evidence type="ECO:0000313" key="2">
    <source>
        <dbReference type="EMBL" id="MBW8271487.1"/>
    </source>
</evidence>
<organism evidence="2 3">
    <name type="scientific">Caldovatus aquaticus</name>
    <dbReference type="NCBI Taxonomy" id="2865671"/>
    <lineage>
        <taxon>Bacteria</taxon>
        <taxon>Pseudomonadati</taxon>
        <taxon>Pseudomonadota</taxon>
        <taxon>Alphaproteobacteria</taxon>
        <taxon>Acetobacterales</taxon>
        <taxon>Roseomonadaceae</taxon>
        <taxon>Caldovatus</taxon>
    </lineage>
</organism>
<dbReference type="Pfam" id="PF14235">
    <property type="entry name" value="DUF4337"/>
    <property type="match status" value="1"/>
</dbReference>
<keyword evidence="3" id="KW-1185">Reference proteome</keyword>
<keyword evidence="1" id="KW-0812">Transmembrane</keyword>
<comment type="caution">
    <text evidence="2">The sequence shown here is derived from an EMBL/GenBank/DDBJ whole genome shotgun (WGS) entry which is preliminary data.</text>
</comment>
<feature type="transmembrane region" description="Helical" evidence="1">
    <location>
        <begin position="161"/>
        <end position="181"/>
    </location>
</feature>
<dbReference type="EMBL" id="JAHZUY010000114">
    <property type="protein sequence ID" value="MBW8271487.1"/>
    <property type="molecule type" value="Genomic_DNA"/>
</dbReference>
<reference evidence="2 3" key="1">
    <citation type="submission" date="2021-08" db="EMBL/GenBank/DDBJ databases">
        <title>Caldovatus sediminis gen. nov., sp. nov., a moderately thermophilic bacterium isolated from a hot spring.</title>
        <authorList>
            <person name="Hu C.-J."/>
            <person name="Li W.-J."/>
            <person name="Xian W.-D."/>
        </authorList>
    </citation>
    <scope>NUCLEOTIDE SEQUENCE [LARGE SCALE GENOMIC DNA]</scope>
    <source>
        <strain evidence="2 3">SYSU G05006</strain>
    </source>
</reference>
<dbReference type="Proteomes" id="UP001519924">
    <property type="component" value="Unassembled WGS sequence"/>
</dbReference>
<accession>A0ABS7F782</accession>
<protein>
    <submittedName>
        <fullName evidence="2">DUF4337 domain-containing protein</fullName>
    </submittedName>
</protein>
<keyword evidence="1" id="KW-1133">Transmembrane helix</keyword>
<dbReference type="RefSeq" id="WP_220119240.1">
    <property type="nucleotide sequence ID" value="NZ_JAHZUY010000114.1"/>
</dbReference>
<sequence>MAVHGHAADHGGNKGIALLIAVLALFLALAETGAKSAQTEALSRNIEAANLWAFFQARTIRQTTVQTAGEMMELGSAAIEAPVHQAAVRRQIERWRERVARWESEPETGEGRRELMARARAAEARRDRAFTAYEKYELAAAAFQVAIVLASASIITAVPALAVIAGLVGAAGLGAGVLAYFPEIHVPHLPLY</sequence>
<proteinExistence type="predicted"/>
<dbReference type="InterPro" id="IPR025570">
    <property type="entry name" value="DUF4337"/>
</dbReference>